<dbReference type="Gene3D" id="3.30.1330.30">
    <property type="match status" value="1"/>
</dbReference>
<dbReference type="AlphaFoldDB" id="A0AAW7ZBB4"/>
<protein>
    <submittedName>
        <fullName evidence="1">YueI family protein</fullName>
    </submittedName>
</protein>
<dbReference type="SUPFAM" id="SSF160515">
    <property type="entry name" value="YueI-like"/>
    <property type="match status" value="1"/>
</dbReference>
<organism evidence="1 2">
    <name type="scientific">Desulforamulus aquiferis</name>
    <dbReference type="NCBI Taxonomy" id="1397668"/>
    <lineage>
        <taxon>Bacteria</taxon>
        <taxon>Bacillati</taxon>
        <taxon>Bacillota</taxon>
        <taxon>Clostridia</taxon>
        <taxon>Eubacteriales</taxon>
        <taxon>Peptococcaceae</taxon>
        <taxon>Desulforamulus</taxon>
    </lineage>
</organism>
<name>A0AAW7ZBB4_9FIRM</name>
<dbReference type="Proteomes" id="UP001172911">
    <property type="component" value="Unassembled WGS sequence"/>
</dbReference>
<dbReference type="Pfam" id="PF07997">
    <property type="entry name" value="DUF1694"/>
    <property type="match status" value="1"/>
</dbReference>
<reference evidence="1" key="2">
    <citation type="submission" date="2023-03" db="EMBL/GenBank/DDBJ databases">
        <authorList>
            <person name="Zhang Z."/>
        </authorList>
    </citation>
    <scope>NUCLEOTIDE SEQUENCE</scope>
    <source>
        <strain evidence="1">DSA</strain>
    </source>
</reference>
<evidence type="ECO:0000313" key="1">
    <source>
        <dbReference type="EMBL" id="MDO7786549.1"/>
    </source>
</evidence>
<reference evidence="1" key="1">
    <citation type="journal article" date="2023" name="J. Hazard. Mater.">
        <title>Anaerobic biodegradation of pyrene and benzo[a]pyrene by a new sulfate-reducing Desulforamulus aquiferis strain DSA.</title>
        <authorList>
            <person name="Zhang Z."/>
            <person name="Sun J."/>
            <person name="Gong X."/>
            <person name="Wang C."/>
            <person name="Wang H."/>
        </authorList>
    </citation>
    <scope>NUCLEOTIDE SEQUENCE</scope>
    <source>
        <strain evidence="1">DSA</strain>
    </source>
</reference>
<keyword evidence="2" id="KW-1185">Reference proteome</keyword>
<dbReference type="RefSeq" id="WP_304541606.1">
    <property type="nucleotide sequence ID" value="NZ_JARPTC010000006.1"/>
</dbReference>
<accession>A0AAW7ZBB4</accession>
<proteinExistence type="predicted"/>
<gene>
    <name evidence="1" type="ORF">P6N53_04850</name>
</gene>
<sequence>MTENCEVGMTQNSDLDFILKVALNGAEFKQSERRLFLGELRERVLKVLDIAQARSDFVYPEFLQAINDPRANNLLIHYCISVKQAAKYEKPARERGLEVSYVSDTAFKGPVGLVVSSDDAVDVETITIQA</sequence>
<evidence type="ECO:0000313" key="2">
    <source>
        <dbReference type="Proteomes" id="UP001172911"/>
    </source>
</evidence>
<comment type="caution">
    <text evidence="1">The sequence shown here is derived from an EMBL/GenBank/DDBJ whole genome shotgun (WGS) entry which is preliminary data.</text>
</comment>
<dbReference type="EMBL" id="JARPTC010000006">
    <property type="protein sequence ID" value="MDO7786549.1"/>
    <property type="molecule type" value="Genomic_DNA"/>
</dbReference>
<dbReference type="InterPro" id="IPR012543">
    <property type="entry name" value="DUF1694"/>
</dbReference>
<dbReference type="InterPro" id="IPR029064">
    <property type="entry name" value="Ribosomal_eL30-like_sf"/>
</dbReference>